<evidence type="ECO:0000256" key="2">
    <source>
        <dbReference type="ARBA" id="ARBA00022759"/>
    </source>
</evidence>
<evidence type="ECO:0000256" key="4">
    <source>
        <dbReference type="ARBA" id="ARBA00022769"/>
    </source>
</evidence>
<sequence length="320" mass="37387">MTIFRFGYVAMSMQVKNSSPSQTVTFKTFNKYSDREAAIRKLERIAQSNIRNCLRLLKHNKAFDISFFRLSSKLVPLATHEELADWDYLEAIDEDLGELGRFAKGNQMRLDFHPDHFVVINSPKEEILSSSVKTLRYHHRLLSAMGLSAVHRCVLHTGGLYGNKEKALEQFIDNWSRISTQLQKMILLENDDKSFHIEDVLYLCEKLEMPAVFDLHHHQANHHLPEWMDYWERIVGTWHHSQLPVKVHFSSPKNQQQFRHHADYVDANMVMEFAKKVSGSVTQVDCMLEAKQKDLALLKLVNDLKKYKELEWINQSTFSL</sequence>
<keyword evidence="3" id="KW-0227">DNA damage</keyword>
<proteinExistence type="predicted"/>
<dbReference type="GO" id="GO:0006289">
    <property type="term" value="P:nucleotide-excision repair"/>
    <property type="evidence" value="ECO:0007669"/>
    <property type="project" value="InterPro"/>
</dbReference>
<organism evidence="7 8">
    <name type="scientific">Sediminibacillus albus</name>
    <dbReference type="NCBI Taxonomy" id="407036"/>
    <lineage>
        <taxon>Bacteria</taxon>
        <taxon>Bacillati</taxon>
        <taxon>Bacillota</taxon>
        <taxon>Bacilli</taxon>
        <taxon>Bacillales</taxon>
        <taxon>Bacillaceae</taxon>
        <taxon>Sediminibacillus</taxon>
    </lineage>
</organism>
<gene>
    <name evidence="7" type="ORF">SAMN05216243_0343</name>
</gene>
<keyword evidence="5" id="KW-0378">Hydrolase</keyword>
<keyword evidence="2 7" id="KW-0255">Endonuclease</keyword>
<dbReference type="Gene3D" id="3.20.20.150">
    <property type="entry name" value="Divalent-metal-dependent TIM barrel enzymes"/>
    <property type="match status" value="1"/>
</dbReference>
<keyword evidence="1" id="KW-0540">Nuclease</keyword>
<evidence type="ECO:0000313" key="8">
    <source>
        <dbReference type="Proteomes" id="UP000198694"/>
    </source>
</evidence>
<keyword evidence="4" id="KW-0228">DNA excision</keyword>
<evidence type="ECO:0000256" key="5">
    <source>
        <dbReference type="ARBA" id="ARBA00022801"/>
    </source>
</evidence>
<keyword evidence="6" id="KW-0234">DNA repair</keyword>
<dbReference type="RefSeq" id="WP_093210467.1">
    <property type="nucleotide sequence ID" value="NZ_FNFL01000001.1"/>
</dbReference>
<dbReference type="Proteomes" id="UP000198694">
    <property type="component" value="Unassembled WGS sequence"/>
</dbReference>
<dbReference type="SUPFAM" id="SSF51658">
    <property type="entry name" value="Xylose isomerase-like"/>
    <property type="match status" value="1"/>
</dbReference>
<dbReference type="GO" id="GO:0016787">
    <property type="term" value="F:hydrolase activity"/>
    <property type="evidence" value="ECO:0007669"/>
    <property type="project" value="UniProtKB-KW"/>
</dbReference>
<dbReference type="OrthoDB" id="9782576at2"/>
<evidence type="ECO:0000313" key="7">
    <source>
        <dbReference type="EMBL" id="SDJ69317.1"/>
    </source>
</evidence>
<dbReference type="InterPro" id="IPR036237">
    <property type="entry name" value="Xyl_isomerase-like_sf"/>
</dbReference>
<dbReference type="STRING" id="407036.SAMN05216243_0343"/>
<evidence type="ECO:0000256" key="1">
    <source>
        <dbReference type="ARBA" id="ARBA00022722"/>
    </source>
</evidence>
<evidence type="ECO:0000256" key="6">
    <source>
        <dbReference type="ARBA" id="ARBA00023204"/>
    </source>
</evidence>
<dbReference type="Pfam" id="PF03851">
    <property type="entry name" value="UvdE"/>
    <property type="match status" value="1"/>
</dbReference>
<dbReference type="AlphaFoldDB" id="A0A1G8VU06"/>
<dbReference type="NCBIfam" id="TIGR00629">
    <property type="entry name" value="uvde"/>
    <property type="match status" value="1"/>
</dbReference>
<accession>A0A1G8VU06</accession>
<dbReference type="InterPro" id="IPR004601">
    <property type="entry name" value="UvdE"/>
</dbReference>
<evidence type="ECO:0000256" key="3">
    <source>
        <dbReference type="ARBA" id="ARBA00022763"/>
    </source>
</evidence>
<reference evidence="7 8" key="1">
    <citation type="submission" date="2016-10" db="EMBL/GenBank/DDBJ databases">
        <authorList>
            <person name="de Groot N.N."/>
        </authorList>
    </citation>
    <scope>NUCLEOTIDE SEQUENCE [LARGE SCALE GENOMIC DNA]</scope>
    <source>
        <strain evidence="7 8">CGMCC 1.6502</strain>
    </source>
</reference>
<dbReference type="PANTHER" id="PTHR31290:SF5">
    <property type="entry name" value="UV-DAMAGE ENDONUCLEASE"/>
    <property type="match status" value="1"/>
</dbReference>
<dbReference type="GO" id="GO:0009411">
    <property type="term" value="P:response to UV"/>
    <property type="evidence" value="ECO:0007669"/>
    <property type="project" value="InterPro"/>
</dbReference>
<dbReference type="PANTHER" id="PTHR31290">
    <property type="entry name" value="UV-DAMAGE ENDONUCLEASE"/>
    <property type="match status" value="1"/>
</dbReference>
<keyword evidence="8" id="KW-1185">Reference proteome</keyword>
<dbReference type="EMBL" id="FNFL01000001">
    <property type="protein sequence ID" value="SDJ69317.1"/>
    <property type="molecule type" value="Genomic_DNA"/>
</dbReference>
<protein>
    <submittedName>
        <fullName evidence="7">UV DNA damage endonuclease</fullName>
    </submittedName>
</protein>
<dbReference type="GO" id="GO:0004519">
    <property type="term" value="F:endonuclease activity"/>
    <property type="evidence" value="ECO:0007669"/>
    <property type="project" value="UniProtKB-KW"/>
</dbReference>
<name>A0A1G8VU06_9BACI</name>